<dbReference type="Pfam" id="PF02310">
    <property type="entry name" value="B12-binding"/>
    <property type="match status" value="1"/>
</dbReference>
<dbReference type="Pfam" id="PF04055">
    <property type="entry name" value="Radical_SAM"/>
    <property type="match status" value="1"/>
</dbReference>
<evidence type="ECO:0000256" key="5">
    <source>
        <dbReference type="ARBA" id="ARBA00022723"/>
    </source>
</evidence>
<dbReference type="GO" id="GO:0003824">
    <property type="term" value="F:catalytic activity"/>
    <property type="evidence" value="ECO:0007669"/>
    <property type="project" value="InterPro"/>
</dbReference>
<gene>
    <name evidence="10" type="ORF">G3M70_06380</name>
</gene>
<dbReference type="EMBL" id="CP048685">
    <property type="protein sequence ID" value="QPJ61533.1"/>
    <property type="molecule type" value="Genomic_DNA"/>
</dbReference>
<dbReference type="CDD" id="cd02068">
    <property type="entry name" value="radical_SAM_B12_BD"/>
    <property type="match status" value="1"/>
</dbReference>
<keyword evidence="6" id="KW-0408">Iron</keyword>
<dbReference type="InterPro" id="IPR058240">
    <property type="entry name" value="rSAM_sf"/>
</dbReference>
<feature type="domain" description="B12-binding" evidence="8">
    <location>
        <begin position="1"/>
        <end position="138"/>
    </location>
</feature>
<reference evidence="10 11" key="1">
    <citation type="submission" date="2020-02" db="EMBL/GenBank/DDBJ databases">
        <title>Genomic and physiological characterization of two novel Nitrospinaceae genera.</title>
        <authorList>
            <person name="Mueller A.J."/>
            <person name="Jung M.-Y."/>
            <person name="Strachan C.R."/>
            <person name="Herbold C.W."/>
            <person name="Kirkegaard R.H."/>
            <person name="Daims H."/>
        </authorList>
    </citation>
    <scope>NUCLEOTIDE SEQUENCE [LARGE SCALE GENOMIC DNA]</scope>
    <source>
        <strain evidence="10">EB</strain>
    </source>
</reference>
<dbReference type="InterPro" id="IPR051198">
    <property type="entry name" value="BchE-like"/>
</dbReference>
<dbReference type="InterPro" id="IPR023404">
    <property type="entry name" value="rSAM_horseshoe"/>
</dbReference>
<evidence type="ECO:0000256" key="4">
    <source>
        <dbReference type="ARBA" id="ARBA00022691"/>
    </source>
</evidence>
<dbReference type="SFLD" id="SFLDS00029">
    <property type="entry name" value="Radical_SAM"/>
    <property type="match status" value="1"/>
</dbReference>
<organism evidence="10 11">
    <name type="scientific">Candidatus Nitronauta litoralis</name>
    <dbReference type="NCBI Taxonomy" id="2705533"/>
    <lineage>
        <taxon>Bacteria</taxon>
        <taxon>Pseudomonadati</taxon>
        <taxon>Nitrospinota/Tectimicrobiota group</taxon>
        <taxon>Nitrospinota</taxon>
        <taxon>Nitrospinia</taxon>
        <taxon>Nitrospinales</taxon>
        <taxon>Nitrospinaceae</taxon>
        <taxon>Candidatus Nitronauta</taxon>
    </lineage>
</organism>
<accession>A0A7T0G045</accession>
<dbReference type="Proteomes" id="UP000594688">
    <property type="component" value="Chromosome"/>
</dbReference>
<dbReference type="SUPFAM" id="SSF102114">
    <property type="entry name" value="Radical SAM enzymes"/>
    <property type="match status" value="1"/>
</dbReference>
<keyword evidence="5" id="KW-0479">Metal-binding</keyword>
<keyword evidence="7" id="KW-0411">Iron-sulfur</keyword>
<dbReference type="SUPFAM" id="SSF52242">
    <property type="entry name" value="Cobalamin (vitamin B12)-binding domain"/>
    <property type="match status" value="1"/>
</dbReference>
<evidence type="ECO:0000256" key="1">
    <source>
        <dbReference type="ARBA" id="ARBA00001966"/>
    </source>
</evidence>
<keyword evidence="3" id="KW-0808">Transferase</keyword>
<evidence type="ECO:0000256" key="7">
    <source>
        <dbReference type="ARBA" id="ARBA00023014"/>
    </source>
</evidence>
<keyword evidence="4" id="KW-0949">S-adenosyl-L-methionine</keyword>
<feature type="domain" description="Radical SAM core" evidence="9">
    <location>
        <begin position="191"/>
        <end position="428"/>
    </location>
</feature>
<dbReference type="Gene3D" id="3.80.30.20">
    <property type="entry name" value="tm_1862 like domain"/>
    <property type="match status" value="1"/>
</dbReference>
<dbReference type="InterPro" id="IPR034466">
    <property type="entry name" value="Methyltransferase_Class_B"/>
</dbReference>
<dbReference type="AlphaFoldDB" id="A0A7T0G045"/>
<dbReference type="SMART" id="SM00729">
    <property type="entry name" value="Elp3"/>
    <property type="match status" value="1"/>
</dbReference>
<dbReference type="PROSITE" id="PS51918">
    <property type="entry name" value="RADICAL_SAM"/>
    <property type="match status" value="1"/>
</dbReference>
<sequence length="480" mass="54350">MKVLLLRPAAEKKSMARCMPLGLLAIASVLKRAGHEPRILDLRISEDPDQELQNTLSSFKPDAVGIGVMTIESKYGFIDAAKVKQLAPGVPVILGGPHCKHEPQYILNHKQIDVMVVGEGDVTIVELINAMEAGHPLDTIAGIAFRRDDEYVTTEARPIIRNLDDYEQEYDLIDMEAYFNFKCSMDFFPVYRSPRFIPLVTSRGCPFKCTYCHDIFAKSIQYRTAEVVVDEMEMLVNKYGIEEFHIVDDTFNLNMKRAKRIMDLILERGLKVHLSFPNGLRADFFDDELIEKMEKAGAYRLALGIESGSQRIQDNIKKDLDISILPGVVKKLSKAHISVHGFFMLGFPTETREEMEGTIDFACKLGLTTANFSLVIPNPGTELRDSFIEEMELAEDGFSDYSFDAAECNASQVADEELIELKREANRRFYFSGKRVRHVLEAIEPKWLVRSMFKTPFALLWRNAIAPTNAPTGHDSQIQH</sequence>
<dbReference type="CDD" id="cd01335">
    <property type="entry name" value="Radical_SAM"/>
    <property type="match status" value="1"/>
</dbReference>
<dbReference type="InterPro" id="IPR006158">
    <property type="entry name" value="Cobalamin-bd"/>
</dbReference>
<dbReference type="PANTHER" id="PTHR43409:SF7">
    <property type="entry name" value="BLL1977 PROTEIN"/>
    <property type="match status" value="1"/>
</dbReference>
<protein>
    <submittedName>
        <fullName evidence="10">B12-binding domain-containing radical SAM protein</fullName>
    </submittedName>
</protein>
<dbReference type="KEGG" id="nli:G3M70_06380"/>
<dbReference type="InterPro" id="IPR036724">
    <property type="entry name" value="Cobalamin-bd_sf"/>
</dbReference>
<dbReference type="GO" id="GO:0051539">
    <property type="term" value="F:4 iron, 4 sulfur cluster binding"/>
    <property type="evidence" value="ECO:0007669"/>
    <property type="project" value="UniProtKB-KW"/>
</dbReference>
<dbReference type="SFLD" id="SFLDG01123">
    <property type="entry name" value="methyltransferase_(Class_B)"/>
    <property type="match status" value="1"/>
</dbReference>
<dbReference type="InterPro" id="IPR006638">
    <property type="entry name" value="Elp3/MiaA/NifB-like_rSAM"/>
</dbReference>
<evidence type="ECO:0000259" key="8">
    <source>
        <dbReference type="PROSITE" id="PS51332"/>
    </source>
</evidence>
<name>A0A7T0G045_9BACT</name>
<dbReference type="PANTHER" id="PTHR43409">
    <property type="entry name" value="ANAEROBIC MAGNESIUM-PROTOPORPHYRIN IX MONOMETHYL ESTER CYCLASE-RELATED"/>
    <property type="match status" value="1"/>
</dbReference>
<dbReference type="PROSITE" id="PS51332">
    <property type="entry name" value="B12_BINDING"/>
    <property type="match status" value="1"/>
</dbReference>
<proteinExistence type="predicted"/>
<comment type="cofactor">
    <cofactor evidence="1">
        <name>[4Fe-4S] cluster</name>
        <dbReference type="ChEBI" id="CHEBI:49883"/>
    </cofactor>
</comment>
<evidence type="ECO:0000256" key="3">
    <source>
        <dbReference type="ARBA" id="ARBA00022679"/>
    </source>
</evidence>
<dbReference type="GO" id="GO:0031419">
    <property type="term" value="F:cobalamin binding"/>
    <property type="evidence" value="ECO:0007669"/>
    <property type="project" value="InterPro"/>
</dbReference>
<dbReference type="InterPro" id="IPR007197">
    <property type="entry name" value="rSAM"/>
</dbReference>
<dbReference type="Gene3D" id="3.40.50.280">
    <property type="entry name" value="Cobalamin-binding domain"/>
    <property type="match status" value="1"/>
</dbReference>
<dbReference type="SFLD" id="SFLDG01082">
    <property type="entry name" value="B12-binding_domain_containing"/>
    <property type="match status" value="1"/>
</dbReference>
<evidence type="ECO:0000313" key="11">
    <source>
        <dbReference type="Proteomes" id="UP000594688"/>
    </source>
</evidence>
<dbReference type="GO" id="GO:0046872">
    <property type="term" value="F:metal ion binding"/>
    <property type="evidence" value="ECO:0007669"/>
    <property type="project" value="UniProtKB-KW"/>
</dbReference>
<evidence type="ECO:0000313" key="10">
    <source>
        <dbReference type="EMBL" id="QPJ61533.1"/>
    </source>
</evidence>
<keyword evidence="2" id="KW-0489">Methyltransferase</keyword>
<evidence type="ECO:0000256" key="2">
    <source>
        <dbReference type="ARBA" id="ARBA00022603"/>
    </source>
</evidence>
<evidence type="ECO:0000259" key="9">
    <source>
        <dbReference type="PROSITE" id="PS51918"/>
    </source>
</evidence>
<evidence type="ECO:0000256" key="6">
    <source>
        <dbReference type="ARBA" id="ARBA00023004"/>
    </source>
</evidence>